<dbReference type="AlphaFoldDB" id="A0A1I3PL77"/>
<dbReference type="EMBL" id="FORM01000005">
    <property type="protein sequence ID" value="SFJ22255.1"/>
    <property type="molecule type" value="Genomic_DNA"/>
</dbReference>
<sequence>MSNQFLKPRNEIIHNNDELTKMKNFKLTFGFIFLSILCFNQAFAQNATPKADWDKLIVGKWINKTNKTEDGKEYLGLKCKDTIQYFQNGNYKSEQCDWNETGKWKFSENYDLIIHYDIDNEYWKKELGTDDLGESHGKIVSLTETELVTITYAEMEGEIRCYYSKLK</sequence>
<dbReference type="STRING" id="1144750.SAMN05443431_105168"/>
<gene>
    <name evidence="2" type="ORF">SAMN05443431_105168</name>
</gene>
<feature type="signal peptide" evidence="1">
    <location>
        <begin position="1"/>
        <end position="44"/>
    </location>
</feature>
<evidence type="ECO:0000313" key="3">
    <source>
        <dbReference type="Proteomes" id="UP000199559"/>
    </source>
</evidence>
<keyword evidence="1" id="KW-0732">Signal</keyword>
<keyword evidence="3" id="KW-1185">Reference proteome</keyword>
<feature type="chain" id="PRO_5011784874" description="Lipocalin-like domain-containing protein" evidence="1">
    <location>
        <begin position="45"/>
        <end position="167"/>
    </location>
</feature>
<accession>A0A1I3PL77</accession>
<evidence type="ECO:0000256" key="1">
    <source>
        <dbReference type="SAM" id="SignalP"/>
    </source>
</evidence>
<name>A0A1I3PL77_9FLAO</name>
<proteinExistence type="predicted"/>
<organism evidence="2 3">
    <name type="scientific">Olleya namhaensis</name>
    <dbReference type="NCBI Taxonomy" id="1144750"/>
    <lineage>
        <taxon>Bacteria</taxon>
        <taxon>Pseudomonadati</taxon>
        <taxon>Bacteroidota</taxon>
        <taxon>Flavobacteriia</taxon>
        <taxon>Flavobacteriales</taxon>
        <taxon>Flavobacteriaceae</taxon>
    </lineage>
</organism>
<evidence type="ECO:0008006" key="4">
    <source>
        <dbReference type="Google" id="ProtNLM"/>
    </source>
</evidence>
<protein>
    <recommendedName>
        <fullName evidence="4">Lipocalin-like domain-containing protein</fullName>
    </recommendedName>
</protein>
<dbReference type="Proteomes" id="UP000199559">
    <property type="component" value="Unassembled WGS sequence"/>
</dbReference>
<reference evidence="3" key="1">
    <citation type="submission" date="2016-10" db="EMBL/GenBank/DDBJ databases">
        <authorList>
            <person name="Varghese N."/>
            <person name="Submissions S."/>
        </authorList>
    </citation>
    <scope>NUCLEOTIDE SEQUENCE [LARGE SCALE GENOMIC DNA]</scope>
    <source>
        <strain evidence="3">DSM 28881</strain>
    </source>
</reference>
<evidence type="ECO:0000313" key="2">
    <source>
        <dbReference type="EMBL" id="SFJ22255.1"/>
    </source>
</evidence>